<dbReference type="InterPro" id="IPR037509">
    <property type="entry name" value="ThiC"/>
</dbReference>
<evidence type="ECO:0000256" key="6">
    <source>
        <dbReference type="ARBA" id="ARBA00022977"/>
    </source>
</evidence>
<comment type="caution">
    <text evidence="11">The sequence shown here is derived from an EMBL/GenBank/DDBJ whole genome shotgun (WGS) entry which is preliminary data.</text>
</comment>
<dbReference type="HAMAP" id="MF_00089">
    <property type="entry name" value="ThiC"/>
    <property type="match status" value="1"/>
</dbReference>
<feature type="binding site" evidence="10">
    <location>
        <position position="343"/>
    </location>
    <ligand>
        <name>Zn(2+)</name>
        <dbReference type="ChEBI" id="CHEBI:29105"/>
    </ligand>
</feature>
<dbReference type="Gene3D" id="6.10.250.620">
    <property type="match status" value="1"/>
</dbReference>
<dbReference type="Gene3D" id="3.20.20.540">
    <property type="entry name" value="Radical SAM ThiC family, central domain"/>
    <property type="match status" value="1"/>
</dbReference>
<evidence type="ECO:0000313" key="11">
    <source>
        <dbReference type="EMBL" id="MFE4107188.1"/>
    </source>
</evidence>
<dbReference type="RefSeq" id="WP_377965660.1">
    <property type="nucleotide sequence ID" value="NZ_JBHZOL010000081.1"/>
</dbReference>
<keyword evidence="9 10" id="KW-0456">Lyase</keyword>
<dbReference type="InterPro" id="IPR002817">
    <property type="entry name" value="ThiC/BzaA/B"/>
</dbReference>
<keyword evidence="4 10" id="KW-0479">Metal-binding</keyword>
<keyword evidence="3 10" id="KW-0949">S-adenosyl-L-methionine</keyword>
<accession>A0ABW6IG61</accession>
<evidence type="ECO:0000256" key="4">
    <source>
        <dbReference type="ARBA" id="ARBA00022723"/>
    </source>
</evidence>
<evidence type="ECO:0000256" key="10">
    <source>
        <dbReference type="HAMAP-Rule" id="MF_00089"/>
    </source>
</evidence>
<dbReference type="NCBIfam" id="TIGR00190">
    <property type="entry name" value="thiC"/>
    <property type="match status" value="1"/>
</dbReference>
<comment type="pathway">
    <text evidence="10">Cofactor biosynthesis; thiamine diphosphate biosynthesis.</text>
</comment>
<comment type="similarity">
    <text evidence="10">Belongs to the ThiC family.</text>
</comment>
<evidence type="ECO:0000256" key="1">
    <source>
        <dbReference type="ARBA" id="ARBA00003175"/>
    </source>
</evidence>
<evidence type="ECO:0000256" key="3">
    <source>
        <dbReference type="ARBA" id="ARBA00022691"/>
    </source>
</evidence>
<feature type="binding site" evidence="10">
    <location>
        <position position="109"/>
    </location>
    <ligand>
        <name>substrate</name>
    </ligand>
</feature>
<dbReference type="InterPro" id="IPR038521">
    <property type="entry name" value="ThiC/Bza_core_dom"/>
</dbReference>
<dbReference type="Pfam" id="PF01964">
    <property type="entry name" value="ThiC_Rad_SAM"/>
    <property type="match status" value="1"/>
</dbReference>
<dbReference type="Proteomes" id="UP001600165">
    <property type="component" value="Unassembled WGS sequence"/>
</dbReference>
<dbReference type="EMBL" id="JBHZOL010000081">
    <property type="protein sequence ID" value="MFE4107188.1"/>
    <property type="molecule type" value="Genomic_DNA"/>
</dbReference>
<feature type="binding site" evidence="10">
    <location>
        <begin position="195"/>
        <end position="197"/>
    </location>
    <ligand>
        <name>substrate</name>
    </ligand>
</feature>
<feature type="binding site" evidence="10">
    <location>
        <position position="175"/>
    </location>
    <ligand>
        <name>substrate</name>
    </ligand>
</feature>
<evidence type="ECO:0000256" key="8">
    <source>
        <dbReference type="ARBA" id="ARBA00023014"/>
    </source>
</evidence>
<feature type="binding site" evidence="10">
    <location>
        <position position="302"/>
    </location>
    <ligand>
        <name>substrate</name>
    </ligand>
</feature>
<comment type="catalytic activity">
    <reaction evidence="10">
        <text>5-amino-1-(5-phospho-beta-D-ribosyl)imidazole + S-adenosyl-L-methionine = 4-amino-2-methyl-5-(phosphooxymethyl)pyrimidine + CO + 5'-deoxyadenosine + formate + L-methionine + 3 H(+)</text>
        <dbReference type="Rhea" id="RHEA:24840"/>
        <dbReference type="ChEBI" id="CHEBI:15378"/>
        <dbReference type="ChEBI" id="CHEBI:15740"/>
        <dbReference type="ChEBI" id="CHEBI:17245"/>
        <dbReference type="ChEBI" id="CHEBI:17319"/>
        <dbReference type="ChEBI" id="CHEBI:57844"/>
        <dbReference type="ChEBI" id="CHEBI:58354"/>
        <dbReference type="ChEBI" id="CHEBI:59789"/>
        <dbReference type="ChEBI" id="CHEBI:137981"/>
        <dbReference type="EC" id="4.1.99.17"/>
    </reaction>
</comment>
<evidence type="ECO:0000256" key="2">
    <source>
        <dbReference type="ARBA" id="ARBA00022485"/>
    </source>
</evidence>
<comment type="cofactor">
    <cofactor evidence="10">
        <name>[4Fe-4S] cluster</name>
        <dbReference type="ChEBI" id="CHEBI:49883"/>
    </cofactor>
    <text evidence="10">Binds 1 [4Fe-4S] cluster per subunit. The cluster is coordinated with 3 cysteines and an exchangeable S-adenosyl-L-methionine.</text>
</comment>
<evidence type="ECO:0000313" key="12">
    <source>
        <dbReference type="Proteomes" id="UP001600165"/>
    </source>
</evidence>
<dbReference type="GO" id="GO:0070284">
    <property type="term" value="F:phosphomethylpyrimidine synthase activity"/>
    <property type="evidence" value="ECO:0007669"/>
    <property type="project" value="UniProtKB-EC"/>
</dbReference>
<keyword evidence="8 10" id="KW-0411">Iron-sulfur</keyword>
<keyword evidence="12" id="KW-1185">Reference proteome</keyword>
<dbReference type="PANTHER" id="PTHR30557">
    <property type="entry name" value="THIAMINE BIOSYNTHESIS PROTEIN THIC"/>
    <property type="match status" value="1"/>
</dbReference>
<feature type="binding site" evidence="10">
    <location>
        <begin position="236"/>
        <end position="239"/>
    </location>
    <ligand>
        <name>substrate</name>
    </ligand>
</feature>
<keyword evidence="5 10" id="KW-0862">Zinc</keyword>
<sequence>MRSQWIAKRRGQANVSQMHYARQGVITEEMDFVAQRENLSPALIRDEVARGRMIIPANINHPNLAPMAIGIASKCKVNANIGASPNSSDIEKELDKLRLAVKYGADTVMDLSTGGGNLDQIRSAIIQASPVPIGTVPVYQALESVHGRVEDLSAESFLAVIEKHAQQGVDYMTIHAGILIEHLPLVRNRLTGIVSRGGGILAQWMLHHHQQNPLYTHFDDIIEIFKKYDVSFSLGDSLRPGCQHDASDEAQLAELKTLGQLTRCAWEHDVQVMVEGPGHVPMDQIEFNVRKQMEECSEAPFYVLGPLVTDIAPGYDHITSAIGAAMAGWYGTAMLCYVTPKEHLGLPDAEDVRNGLIAYKIAAHAADIARHRPGARDRDDELSKARYHFDWNRQFELSLDPERAREYHDETLPADIYKTAEFCSMCGPKFCPMQTKVDGEALTELEKFLAAQETASAQV</sequence>
<feature type="binding site" evidence="10">
    <location>
        <position position="426"/>
    </location>
    <ligand>
        <name>[4Fe-4S] cluster</name>
        <dbReference type="ChEBI" id="CHEBI:49883"/>
        <note>4Fe-4S-S-AdoMet</note>
    </ligand>
</feature>
<dbReference type="NCBIfam" id="NF009895">
    <property type="entry name" value="PRK13352.1"/>
    <property type="match status" value="1"/>
</dbReference>
<keyword evidence="2 10" id="KW-0004">4Fe-4S</keyword>
<feature type="binding site" evidence="10">
    <location>
        <position position="139"/>
    </location>
    <ligand>
        <name>substrate</name>
    </ligand>
</feature>
<dbReference type="SFLD" id="SFLDG01114">
    <property type="entry name" value="phosphomethylpyrimidine_syntha"/>
    <property type="match status" value="1"/>
</dbReference>
<gene>
    <name evidence="10 11" type="primary">thiC</name>
    <name evidence="11" type="ORF">ACFVKH_12910</name>
</gene>
<dbReference type="SFLD" id="SFLDS00113">
    <property type="entry name" value="Radical_SAM_Phosphomethylpyrim"/>
    <property type="match status" value="1"/>
</dbReference>
<feature type="binding site" evidence="10">
    <location>
        <position position="80"/>
    </location>
    <ligand>
        <name>substrate</name>
    </ligand>
</feature>
<feature type="binding site" evidence="10">
    <location>
        <position position="275"/>
    </location>
    <ligand>
        <name>substrate</name>
    </ligand>
</feature>
<dbReference type="PANTHER" id="PTHR30557:SF1">
    <property type="entry name" value="PHOSPHOMETHYLPYRIMIDINE SYNTHASE, CHLOROPLASTIC"/>
    <property type="match status" value="1"/>
</dbReference>
<proteinExistence type="inferred from homology"/>
<feature type="binding site" evidence="10">
    <location>
        <position position="279"/>
    </location>
    <ligand>
        <name>Zn(2+)</name>
        <dbReference type="ChEBI" id="CHEBI:29105"/>
    </ligand>
</feature>
<evidence type="ECO:0000256" key="7">
    <source>
        <dbReference type="ARBA" id="ARBA00023004"/>
    </source>
</evidence>
<reference evidence="11 12" key="1">
    <citation type="submission" date="2024-10" db="EMBL/GenBank/DDBJ databases">
        <authorList>
            <person name="Ratan Roy A."/>
            <person name="Morales Sandoval P.H."/>
            <person name="De Los Santos Villalobos S."/>
            <person name="Chakraborty S."/>
            <person name="Mukherjee J."/>
        </authorList>
    </citation>
    <scope>NUCLEOTIDE SEQUENCE [LARGE SCALE GENOMIC DNA]</scope>
    <source>
        <strain evidence="11 12">S1</strain>
    </source>
</reference>
<keyword evidence="6 10" id="KW-0784">Thiamine biosynthesis</keyword>
<dbReference type="SFLD" id="SFLDF00407">
    <property type="entry name" value="phosphomethylpyrimidine_syntha"/>
    <property type="match status" value="1"/>
</dbReference>
<dbReference type="NCBIfam" id="NF006763">
    <property type="entry name" value="PRK09284.1"/>
    <property type="match status" value="1"/>
</dbReference>
<feature type="binding site" evidence="10">
    <location>
        <position position="431"/>
    </location>
    <ligand>
        <name>[4Fe-4S] cluster</name>
        <dbReference type="ChEBI" id="CHEBI:49883"/>
        <note>4Fe-4S-S-AdoMet</note>
    </ligand>
</feature>
<comment type="function">
    <text evidence="1 10">Catalyzes the synthesis of the hydroxymethylpyrimidine phosphate (HMP-P) moiety of thiamine from aminoimidazole ribotide (AIR) in a radical S-adenosyl-L-methionine (SAM)-dependent reaction.</text>
</comment>
<keyword evidence="7 10" id="KW-0408">Iron</keyword>
<feature type="binding site" evidence="10">
    <location>
        <position position="423"/>
    </location>
    <ligand>
        <name>[4Fe-4S] cluster</name>
        <dbReference type="ChEBI" id="CHEBI:49883"/>
        <note>4Fe-4S-S-AdoMet</note>
    </ligand>
</feature>
<evidence type="ECO:0000256" key="9">
    <source>
        <dbReference type="ARBA" id="ARBA00023239"/>
    </source>
</evidence>
<evidence type="ECO:0000256" key="5">
    <source>
        <dbReference type="ARBA" id="ARBA00022833"/>
    </source>
</evidence>
<protein>
    <recommendedName>
        <fullName evidence="10">Phosphomethylpyrimidine synthase</fullName>
        <ecNumber evidence="10">4.1.99.17</ecNumber>
    </recommendedName>
    <alternativeName>
        <fullName evidence="10">Hydroxymethylpyrimidine phosphate synthase</fullName>
        <shortName evidence="10">HMP-P synthase</shortName>
        <shortName evidence="10">HMP-phosphate synthase</shortName>
        <shortName evidence="10">HMPP synthase</shortName>
    </alternativeName>
    <alternativeName>
        <fullName evidence="10">Thiamine biosynthesis protein ThiC</fullName>
    </alternativeName>
</protein>
<organism evidence="11 12">
    <name type="scientific">Almyronema epifaneia S1</name>
    <dbReference type="NCBI Taxonomy" id="2991925"/>
    <lineage>
        <taxon>Bacteria</taxon>
        <taxon>Bacillati</taxon>
        <taxon>Cyanobacteriota</taxon>
        <taxon>Cyanophyceae</taxon>
        <taxon>Nodosilineales</taxon>
        <taxon>Nodosilineaceae</taxon>
        <taxon>Almyronema</taxon>
        <taxon>Almyronema epifaneia</taxon>
    </lineage>
</organism>
<name>A0ABW6IG61_9CYAN</name>
<dbReference type="EC" id="4.1.99.17" evidence="10"/>